<keyword evidence="2" id="KW-1185">Reference proteome</keyword>
<organism evidence="1 2">
    <name type="scientific">Nemania bipapillata</name>
    <dbReference type="NCBI Taxonomy" id="110536"/>
    <lineage>
        <taxon>Eukaryota</taxon>
        <taxon>Fungi</taxon>
        <taxon>Dikarya</taxon>
        <taxon>Ascomycota</taxon>
        <taxon>Pezizomycotina</taxon>
        <taxon>Sordariomycetes</taxon>
        <taxon>Xylariomycetidae</taxon>
        <taxon>Xylariales</taxon>
        <taxon>Xylariaceae</taxon>
        <taxon>Nemania</taxon>
    </lineage>
</organism>
<dbReference type="Proteomes" id="UP001153334">
    <property type="component" value="Unassembled WGS sequence"/>
</dbReference>
<evidence type="ECO:0000313" key="1">
    <source>
        <dbReference type="EMBL" id="KAJ8119758.1"/>
    </source>
</evidence>
<evidence type="ECO:0000313" key="2">
    <source>
        <dbReference type="Proteomes" id="UP001153334"/>
    </source>
</evidence>
<accession>A0ACC2IXQ0</accession>
<protein>
    <submittedName>
        <fullName evidence="1">Uncharacterized protein</fullName>
    </submittedName>
</protein>
<proteinExistence type="predicted"/>
<comment type="caution">
    <text evidence="1">The sequence shown here is derived from an EMBL/GenBank/DDBJ whole genome shotgun (WGS) entry which is preliminary data.</text>
</comment>
<sequence>MKYWDGQGLRYVLRNRTTGETYLVIVFSLYLKEDVNEDGSLKPAALEARHEDLELAGKGTNGDDGGEIAPPMDASGGAGDDDVD</sequence>
<name>A0ACC2IXQ0_9PEZI</name>
<dbReference type="EMBL" id="JAPESX010000774">
    <property type="protein sequence ID" value="KAJ8119758.1"/>
    <property type="molecule type" value="Genomic_DNA"/>
</dbReference>
<reference evidence="1" key="1">
    <citation type="submission" date="2022-11" db="EMBL/GenBank/DDBJ databases">
        <title>Genome Sequence of Nemania bipapillata.</title>
        <authorList>
            <person name="Buettner E."/>
        </authorList>
    </citation>
    <scope>NUCLEOTIDE SEQUENCE</scope>
    <source>
        <strain evidence="1">CP14</strain>
    </source>
</reference>
<gene>
    <name evidence="1" type="ORF">ONZ43_g3365</name>
</gene>